<dbReference type="InterPro" id="IPR018821">
    <property type="entry name" value="DUF294_put_nucleoTrafse_sb-bd"/>
</dbReference>
<protein>
    <submittedName>
        <fullName evidence="3">CBS domain-containing protein</fullName>
    </submittedName>
</protein>
<dbReference type="EMBL" id="PYGI01000001">
    <property type="protein sequence ID" value="PSL16844.1"/>
    <property type="molecule type" value="Genomic_DNA"/>
</dbReference>
<gene>
    <name evidence="3" type="ORF">CLV44_101244</name>
</gene>
<accession>A0A2P8F555</accession>
<evidence type="ECO:0000313" key="4">
    <source>
        <dbReference type="Proteomes" id="UP000242133"/>
    </source>
</evidence>
<keyword evidence="4" id="KW-1185">Reference proteome</keyword>
<feature type="domain" description="Protein-PII uridylyltransferase N-terminal" evidence="1">
    <location>
        <begin position="42"/>
        <end position="181"/>
    </location>
</feature>
<sequence length="367" mass="41805">MQSTWRQLFSDGANTAQTDTLLAPLQQALGPLDQPLPAARARQPELARALLALELPPWLVCELISDHNDWLYRRAIEQALASMQEQGWGEPPVRFCVLVMGSGGRHESLLHPDQDNALILDDYPPERHAEIDTWFLTLAERFTATLDAAGIPFCRGHVMASQPLWRKPISEWCEQMRLWMSMRRVKLVQQCNILFDFVPVYGDAELAERLRSRVLQQVPEAGLFLHEMAELFDESPVALDRFDRLQGDGREAPHPNAINLKRQGLLPLTAALRLLALKRDCPAVGSRERITALHQHGQLGDDLAWRLSRAFENLMALLLRAQLSTEAAGGRPDNWLDIRTLCDGELRLLQWDLLQVRSFQRHVRHLK</sequence>
<feature type="domain" description="DUF294" evidence="2">
    <location>
        <begin position="223"/>
        <end position="365"/>
    </location>
</feature>
<evidence type="ECO:0000259" key="2">
    <source>
        <dbReference type="Pfam" id="PF10335"/>
    </source>
</evidence>
<dbReference type="InterPro" id="IPR005105">
    <property type="entry name" value="GlnD_Uridyltrans_N"/>
</dbReference>
<dbReference type="Pfam" id="PF03445">
    <property type="entry name" value="DUF294"/>
    <property type="match status" value="1"/>
</dbReference>
<organism evidence="3 4">
    <name type="scientific">Marinobacterium halophilum</name>
    <dbReference type="NCBI Taxonomy" id="267374"/>
    <lineage>
        <taxon>Bacteria</taxon>
        <taxon>Pseudomonadati</taxon>
        <taxon>Pseudomonadota</taxon>
        <taxon>Gammaproteobacteria</taxon>
        <taxon>Oceanospirillales</taxon>
        <taxon>Oceanospirillaceae</taxon>
        <taxon>Marinobacterium</taxon>
    </lineage>
</organism>
<dbReference type="Proteomes" id="UP000242133">
    <property type="component" value="Unassembled WGS sequence"/>
</dbReference>
<name>A0A2P8F555_9GAMM</name>
<evidence type="ECO:0000259" key="1">
    <source>
        <dbReference type="Pfam" id="PF03445"/>
    </source>
</evidence>
<proteinExistence type="predicted"/>
<dbReference type="Pfam" id="PF10335">
    <property type="entry name" value="DUF294_C"/>
    <property type="match status" value="1"/>
</dbReference>
<dbReference type="GO" id="GO:0008773">
    <property type="term" value="F:[protein-PII] uridylyltransferase activity"/>
    <property type="evidence" value="ECO:0007669"/>
    <property type="project" value="InterPro"/>
</dbReference>
<dbReference type="InterPro" id="IPR043519">
    <property type="entry name" value="NT_sf"/>
</dbReference>
<evidence type="ECO:0000313" key="3">
    <source>
        <dbReference type="EMBL" id="PSL16844.1"/>
    </source>
</evidence>
<comment type="caution">
    <text evidence="3">The sequence shown here is derived from an EMBL/GenBank/DDBJ whole genome shotgun (WGS) entry which is preliminary data.</text>
</comment>
<dbReference type="SUPFAM" id="SSF81301">
    <property type="entry name" value="Nucleotidyltransferase"/>
    <property type="match status" value="1"/>
</dbReference>
<dbReference type="CDD" id="cd05401">
    <property type="entry name" value="NT_GlnE_GlnD_like"/>
    <property type="match status" value="1"/>
</dbReference>
<reference evidence="3 4" key="1">
    <citation type="submission" date="2018-03" db="EMBL/GenBank/DDBJ databases">
        <title>Genomic Encyclopedia of Archaeal and Bacterial Type Strains, Phase II (KMG-II): from individual species to whole genera.</title>
        <authorList>
            <person name="Goeker M."/>
        </authorList>
    </citation>
    <scope>NUCLEOTIDE SEQUENCE [LARGE SCALE GENOMIC DNA]</scope>
    <source>
        <strain evidence="3 4">DSM 17586</strain>
    </source>
</reference>
<dbReference type="AlphaFoldDB" id="A0A2P8F555"/>